<dbReference type="EMBL" id="MH617154">
    <property type="protein sequence ID" value="AXH75434.1"/>
    <property type="molecule type" value="Genomic_DNA"/>
</dbReference>
<protein>
    <submittedName>
        <fullName evidence="1">Uncharacterized protein</fullName>
    </submittedName>
</protein>
<name>A0A345MVN4_9VIRU</name>
<sequence length="253" mass="28679">MYSSPQYTLYNPYRPSRKGYIVHKKRDSPSYRSLTMMELKQLKKHYNLGPPQNQLPSQTLRDNIYKYFMYQHDPFDDMSAFRTVAFDTLTPIPHPNGQTASKTIGVGKVVSGQASYRYVHYMIVSSQGFTSFYCFILHRVTTSLSSVNFQVTFLGLRPEDRLYFLATSDSIARASGDSFSEQNYPSMRLLDTHHNTLFVSGYQTIFHVFPDGGVSPTLINIAFTGDSPKYPYALLPTRLFIGLNAPTPASAAE</sequence>
<evidence type="ECO:0000313" key="1">
    <source>
        <dbReference type="EMBL" id="AXH75434.1"/>
    </source>
</evidence>
<organism evidence="1 2">
    <name type="scientific">Circoviridae sp</name>
    <dbReference type="NCBI Taxonomy" id="1954248"/>
    <lineage>
        <taxon>Viruses</taxon>
        <taxon>Monodnaviria</taxon>
        <taxon>Shotokuvirae</taxon>
        <taxon>Cressdnaviricota</taxon>
        <taxon>Arfiviricetes</taxon>
        <taxon>Rohanvirales</taxon>
        <taxon>Nenyaviridae</taxon>
        <taxon>Galvornvirus</taxon>
        <taxon>Galvornvirus isengard</taxon>
    </lineage>
</organism>
<accession>A0A345MVN4</accession>
<keyword evidence="2" id="KW-1185">Reference proteome</keyword>
<proteinExistence type="predicted"/>
<dbReference type="Proteomes" id="UP000277039">
    <property type="component" value="Segment"/>
</dbReference>
<reference evidence="1 2" key="1">
    <citation type="submission" date="2018-07" db="EMBL/GenBank/DDBJ databases">
        <title>Uncovering a Universe of Circular DNA Viruses in Animal Metagenomes.</title>
        <authorList>
            <person name="Tisza M."/>
            <person name="Buck C."/>
            <person name="Pastrana D."/>
            <person name="Welch N."/>
            <person name="Peretti A."/>
        </authorList>
    </citation>
    <scope>NUCLEOTIDE SEQUENCE [LARGE SCALE GENOMIC DNA]</scope>
    <source>
        <strain evidence="1">Ctcd13</strain>
    </source>
</reference>
<evidence type="ECO:0000313" key="2">
    <source>
        <dbReference type="Proteomes" id="UP000277039"/>
    </source>
</evidence>